<organism evidence="2">
    <name type="scientific">uncultured Acidimicrobiales bacterium</name>
    <dbReference type="NCBI Taxonomy" id="310071"/>
    <lineage>
        <taxon>Bacteria</taxon>
        <taxon>Bacillati</taxon>
        <taxon>Actinomycetota</taxon>
        <taxon>Acidimicrobiia</taxon>
        <taxon>Acidimicrobiales</taxon>
        <taxon>environmental samples</taxon>
    </lineage>
</organism>
<evidence type="ECO:0000313" key="2">
    <source>
        <dbReference type="EMBL" id="CAA9230819.1"/>
    </source>
</evidence>
<dbReference type="EMBL" id="CADCTF010000059">
    <property type="protein sequence ID" value="CAA9230819.1"/>
    <property type="molecule type" value="Genomic_DNA"/>
</dbReference>
<dbReference type="Gene3D" id="3.40.50.150">
    <property type="entry name" value="Vaccinia Virus protein VP39"/>
    <property type="match status" value="1"/>
</dbReference>
<feature type="domain" description="Methyltransferase" evidence="1">
    <location>
        <begin position="25"/>
        <end position="108"/>
    </location>
</feature>
<dbReference type="Pfam" id="PF13649">
    <property type="entry name" value="Methyltransf_25"/>
    <property type="match status" value="1"/>
</dbReference>
<dbReference type="SUPFAM" id="SSF53335">
    <property type="entry name" value="S-adenosyl-L-methionine-dependent methyltransferases"/>
    <property type="match status" value="1"/>
</dbReference>
<reference evidence="2" key="1">
    <citation type="submission" date="2020-02" db="EMBL/GenBank/DDBJ databases">
        <authorList>
            <person name="Meier V. D."/>
        </authorList>
    </citation>
    <scope>NUCLEOTIDE SEQUENCE</scope>
    <source>
        <strain evidence="2">AVDCRST_MAG50</strain>
    </source>
</reference>
<proteinExistence type="predicted"/>
<dbReference type="InterPro" id="IPR041698">
    <property type="entry name" value="Methyltransf_25"/>
</dbReference>
<dbReference type="CDD" id="cd02440">
    <property type="entry name" value="AdoMet_MTases"/>
    <property type="match status" value="1"/>
</dbReference>
<accession>A0A6J4HRK4</accession>
<evidence type="ECO:0000259" key="1">
    <source>
        <dbReference type="Pfam" id="PF13649"/>
    </source>
</evidence>
<dbReference type="InterPro" id="IPR029063">
    <property type="entry name" value="SAM-dependent_MTases_sf"/>
</dbReference>
<gene>
    <name evidence="2" type="ORF">AVDCRST_MAG50-1186</name>
</gene>
<dbReference type="AlphaFoldDB" id="A0A6J4HRK4"/>
<sequence length="185" mass="19295">MAATPVPARIAWAVDLLDVGVDDRVLEIGCGPGVAVALVAERLQGGTITAIDRSATALARARARNAESVRSGRVVLEQVALAAFRPDPGAFDVAFAINVNLFWTTDAAEECEVLLGALGPGAAVHLVYEGPARSARDVGPVVAANLELGGFACELRRHPDGAMFCVTGRRPADARSPRPARPPRP</sequence>
<protein>
    <recommendedName>
        <fullName evidence="1">Methyltransferase domain-containing protein</fullName>
    </recommendedName>
</protein>
<name>A0A6J4HRK4_9ACTN</name>